<evidence type="ECO:0000256" key="9">
    <source>
        <dbReference type="NCBIfam" id="TIGR00362"/>
    </source>
</evidence>
<dbReference type="Pfam" id="PF08299">
    <property type="entry name" value="Bac_DnaA_C"/>
    <property type="match status" value="1"/>
</dbReference>
<protein>
    <recommendedName>
        <fullName evidence="8 9">Chromosomal replication initiator protein DnaA</fullName>
    </recommendedName>
</protein>
<feature type="compositionally biased region" description="Basic and acidic residues" evidence="12">
    <location>
        <begin position="11"/>
        <end position="22"/>
    </location>
</feature>
<dbReference type="PANTHER" id="PTHR30050:SF2">
    <property type="entry name" value="CHROMOSOMAL REPLICATION INITIATOR PROTEIN DNAA"/>
    <property type="match status" value="1"/>
</dbReference>
<comment type="domain">
    <text evidence="8">Domain I is involved in oligomerization and binding regulators, domain II is flexibile and of varying length in different bacteria, domain III forms the AAA+ region, while domain IV binds dsDNA.</text>
</comment>
<proteinExistence type="inferred from homology"/>
<dbReference type="Pfam" id="PF00308">
    <property type="entry name" value="Bac_DnaA"/>
    <property type="match status" value="1"/>
</dbReference>
<dbReference type="InterPro" id="IPR024633">
    <property type="entry name" value="DnaA_N_dom"/>
</dbReference>
<comment type="function">
    <text evidence="8 10">Plays an essential role in the initiation and regulation of chromosomal replication. ATP-DnaA binds to the origin of replication (oriC) to initiate formation of the DNA replication initiation complex once per cell cycle. Binds the DnaA box (a 9 base pair repeat at the origin) and separates the double-stranded (ds)DNA. Forms a right-handed helical filament on oriC DNA; dsDNA binds to the exterior of the filament while single-stranded (ss)DNA is stabiized in the filament's interior. The ATP-DnaA-oriC complex binds and stabilizes one strand of the AT-rich DNA unwinding element (DUE), permitting loading of DNA polymerase. After initiation quickly degrades to an ADP-DnaA complex that is not apt for DNA replication. Binds acidic phospholipids.</text>
</comment>
<dbReference type="InterPro" id="IPR018312">
    <property type="entry name" value="Chromosome_initiator_DnaA_CS"/>
</dbReference>
<dbReference type="InterPro" id="IPR027417">
    <property type="entry name" value="P-loop_NTPase"/>
</dbReference>
<sequence>MKNISLFDETMPEHLPSDKTDVGMDTNVSYDANHKGDAPVVGDKDLAGGRVGDDGMIGDVQKHDADAELFWQSCLSELKHELKESELNQWLRSLKPVFADETLVLFAINDVFIRRIETHYYDKICVAVARLADGGGRHVSSVALRVMPLVPKSDKVDKTPKKQKPKSPKKPTSIEESQPLEERFTFENFVKGKSNALAYNACQELTKNLTDKTAKHDTHLYFIYGSSGLGKTHLMHAVAHRYERAGLLVCYFSKDQFFKVTINALRGGEGGADSLLRRICQADLLIVDDVHMINNKNGPKVSQFLMTLFGEFTKGDKRLILASDRPPSQMQDFDTRFLSRFEGGLSLAIEPPDIEMRMQILQKKATLLGMELPKDCAIFMAQNMPPDVRRLEGALNQVRANALLVGGEVTLSLVRHAIKDRIEARARAVNAENIRDLVAEYYGVSIKDLIGKKRARNIARPRQMAMALVRELTQDSFPEIGQVFGGRDHTTVMHACEKISELRAEDSSVEKDYQALLATLEFA</sequence>
<feature type="domain" description="Chromosomal replication initiator DnaA C-terminal" evidence="14">
    <location>
        <begin position="430"/>
        <end position="499"/>
    </location>
</feature>
<name>A0A378QJM2_MORLA</name>
<comment type="subcellular location">
    <subcellularLocation>
        <location evidence="8">Cytoplasm</location>
    </subcellularLocation>
</comment>
<feature type="binding site" evidence="8">
    <location>
        <position position="230"/>
    </location>
    <ligand>
        <name>ATP</name>
        <dbReference type="ChEBI" id="CHEBI:30616"/>
    </ligand>
</feature>
<gene>
    <name evidence="8 15" type="primary">dnaA</name>
    <name evidence="15" type="ORF">NCTC7911_02502</name>
</gene>
<dbReference type="PRINTS" id="PR00051">
    <property type="entry name" value="DNAA"/>
</dbReference>
<dbReference type="RefSeq" id="WP_062500202.1">
    <property type="nucleotide sequence ID" value="NZ_MXAN01000012.1"/>
</dbReference>
<feature type="region of interest" description="Disordered" evidence="12">
    <location>
        <begin position="153"/>
        <end position="177"/>
    </location>
</feature>
<dbReference type="Proteomes" id="UP000254107">
    <property type="component" value="Unassembled WGS sequence"/>
</dbReference>
<feature type="region of interest" description="Domain I, interacts with DnaA modulators" evidence="8">
    <location>
        <begin position="1"/>
        <end position="155"/>
    </location>
</feature>
<evidence type="ECO:0000313" key="16">
    <source>
        <dbReference type="Proteomes" id="UP000254107"/>
    </source>
</evidence>
<dbReference type="InterPro" id="IPR013159">
    <property type="entry name" value="DnaA_C"/>
</dbReference>
<evidence type="ECO:0000256" key="10">
    <source>
        <dbReference type="RuleBase" id="RU000577"/>
    </source>
</evidence>
<feature type="binding site" evidence="8">
    <location>
        <position position="228"/>
    </location>
    <ligand>
        <name>ATP</name>
        <dbReference type="ChEBI" id="CHEBI:30616"/>
    </ligand>
</feature>
<accession>A0A378QJM2</accession>
<keyword evidence="5 8" id="KW-0067">ATP-binding</keyword>
<dbReference type="Gene3D" id="1.10.8.60">
    <property type="match status" value="1"/>
</dbReference>
<dbReference type="Gene3D" id="1.10.1750.10">
    <property type="match status" value="1"/>
</dbReference>
<dbReference type="CDD" id="cd06571">
    <property type="entry name" value="Bac_DnaA_C"/>
    <property type="match status" value="1"/>
</dbReference>
<evidence type="ECO:0000256" key="12">
    <source>
        <dbReference type="SAM" id="MobiDB-lite"/>
    </source>
</evidence>
<comment type="caution">
    <text evidence="8">Lacks conserved residue(s) required for the propagation of feature annotation.</text>
</comment>
<evidence type="ECO:0000256" key="11">
    <source>
        <dbReference type="RuleBase" id="RU004227"/>
    </source>
</evidence>
<evidence type="ECO:0000256" key="1">
    <source>
        <dbReference type="ARBA" id="ARBA00006583"/>
    </source>
</evidence>
<keyword evidence="4 8" id="KW-0547">Nucleotide-binding</keyword>
<organism evidence="15 16">
    <name type="scientific">Moraxella lacunata</name>
    <dbReference type="NCBI Taxonomy" id="477"/>
    <lineage>
        <taxon>Bacteria</taxon>
        <taxon>Pseudomonadati</taxon>
        <taxon>Pseudomonadota</taxon>
        <taxon>Gammaproteobacteria</taxon>
        <taxon>Moraxellales</taxon>
        <taxon>Moraxellaceae</taxon>
        <taxon>Moraxella</taxon>
    </lineage>
</organism>
<feature type="binding site" evidence="8">
    <location>
        <position position="232"/>
    </location>
    <ligand>
        <name>ATP</name>
        <dbReference type="ChEBI" id="CHEBI:30616"/>
    </ligand>
</feature>
<keyword evidence="2 8" id="KW-0963">Cytoplasm</keyword>
<dbReference type="NCBIfam" id="TIGR00362">
    <property type="entry name" value="DnaA"/>
    <property type="match status" value="1"/>
</dbReference>
<comment type="similarity">
    <text evidence="1 8 11">Belongs to the DnaA family.</text>
</comment>
<keyword evidence="7 8" id="KW-0238">DNA-binding</keyword>
<dbReference type="Gene3D" id="3.30.300.180">
    <property type="match status" value="1"/>
</dbReference>
<evidence type="ECO:0000256" key="4">
    <source>
        <dbReference type="ARBA" id="ARBA00022741"/>
    </source>
</evidence>
<dbReference type="CDD" id="cd00009">
    <property type="entry name" value="AAA"/>
    <property type="match status" value="1"/>
</dbReference>
<evidence type="ECO:0000256" key="7">
    <source>
        <dbReference type="ARBA" id="ARBA00023125"/>
    </source>
</evidence>
<dbReference type="InterPro" id="IPR010921">
    <property type="entry name" value="Trp_repressor/repl_initiator"/>
</dbReference>
<comment type="subunit">
    <text evidence="8">Oligomerizes as a right-handed, spiral filament on DNA at oriC.</text>
</comment>
<evidence type="ECO:0000256" key="5">
    <source>
        <dbReference type="ARBA" id="ARBA00022840"/>
    </source>
</evidence>
<dbReference type="SMART" id="SM00382">
    <property type="entry name" value="AAA"/>
    <property type="match status" value="1"/>
</dbReference>
<dbReference type="AlphaFoldDB" id="A0A378QJM2"/>
<reference evidence="15 16" key="1">
    <citation type="submission" date="2018-06" db="EMBL/GenBank/DDBJ databases">
        <authorList>
            <consortium name="Pathogen Informatics"/>
            <person name="Doyle S."/>
        </authorList>
    </citation>
    <scope>NUCLEOTIDE SEQUENCE [LARGE SCALE GENOMIC DNA]</scope>
    <source>
        <strain evidence="15 16">NCTC7911</strain>
    </source>
</reference>
<feature type="domain" description="AAA+ ATPase" evidence="13">
    <location>
        <begin position="217"/>
        <end position="353"/>
    </location>
</feature>
<dbReference type="GeneID" id="302271005"/>
<feature type="binding site" evidence="8">
    <location>
        <position position="231"/>
    </location>
    <ligand>
        <name>ATP</name>
        <dbReference type="ChEBI" id="CHEBI:30616"/>
    </ligand>
</feature>
<evidence type="ECO:0000256" key="8">
    <source>
        <dbReference type="HAMAP-Rule" id="MF_00377"/>
    </source>
</evidence>
<feature type="region of interest" description="Domain IV, binds dsDNA" evidence="8">
    <location>
        <begin position="403"/>
        <end position="523"/>
    </location>
</feature>
<dbReference type="InterPro" id="IPR003593">
    <property type="entry name" value="AAA+_ATPase"/>
</dbReference>
<dbReference type="GO" id="GO:0005886">
    <property type="term" value="C:plasma membrane"/>
    <property type="evidence" value="ECO:0007669"/>
    <property type="project" value="TreeGrafter"/>
</dbReference>
<dbReference type="InterPro" id="IPR001957">
    <property type="entry name" value="Chromosome_initiator_DnaA"/>
</dbReference>
<keyword evidence="6 8" id="KW-0446">Lipid-binding</keyword>
<evidence type="ECO:0000259" key="13">
    <source>
        <dbReference type="SMART" id="SM00382"/>
    </source>
</evidence>
<evidence type="ECO:0000259" key="14">
    <source>
        <dbReference type="SMART" id="SM00760"/>
    </source>
</evidence>
<dbReference type="InterPro" id="IPR013317">
    <property type="entry name" value="DnaA_dom"/>
</dbReference>
<dbReference type="SMART" id="SM00760">
    <property type="entry name" value="Bac_DnaA_C"/>
    <property type="match status" value="1"/>
</dbReference>
<dbReference type="PANTHER" id="PTHR30050">
    <property type="entry name" value="CHROMOSOMAL REPLICATION INITIATOR PROTEIN DNAA"/>
    <property type="match status" value="1"/>
</dbReference>
<evidence type="ECO:0000256" key="2">
    <source>
        <dbReference type="ARBA" id="ARBA00022490"/>
    </source>
</evidence>
<dbReference type="GO" id="GO:0006270">
    <property type="term" value="P:DNA replication initiation"/>
    <property type="evidence" value="ECO:0007669"/>
    <property type="project" value="UniProtKB-UniRule"/>
</dbReference>
<dbReference type="GO" id="GO:0003688">
    <property type="term" value="F:DNA replication origin binding"/>
    <property type="evidence" value="ECO:0007669"/>
    <property type="project" value="UniProtKB-UniRule"/>
</dbReference>
<dbReference type="SUPFAM" id="SSF48295">
    <property type="entry name" value="TrpR-like"/>
    <property type="match status" value="1"/>
</dbReference>
<keyword evidence="3 8" id="KW-0235">DNA replication</keyword>
<keyword evidence="16" id="KW-1185">Reference proteome</keyword>
<dbReference type="GO" id="GO:0008289">
    <property type="term" value="F:lipid binding"/>
    <property type="evidence" value="ECO:0007669"/>
    <property type="project" value="UniProtKB-KW"/>
</dbReference>
<dbReference type="GO" id="GO:0005524">
    <property type="term" value="F:ATP binding"/>
    <property type="evidence" value="ECO:0007669"/>
    <property type="project" value="UniProtKB-UniRule"/>
</dbReference>
<dbReference type="InterPro" id="IPR020591">
    <property type="entry name" value="Chromosome_initiator_DnaA-like"/>
</dbReference>
<dbReference type="GO" id="GO:0005737">
    <property type="term" value="C:cytoplasm"/>
    <property type="evidence" value="ECO:0007669"/>
    <property type="project" value="UniProtKB-SubCell"/>
</dbReference>
<dbReference type="InterPro" id="IPR038454">
    <property type="entry name" value="DnaA_N_sf"/>
</dbReference>
<evidence type="ECO:0000256" key="6">
    <source>
        <dbReference type="ARBA" id="ARBA00023121"/>
    </source>
</evidence>
<evidence type="ECO:0000313" key="15">
    <source>
        <dbReference type="EMBL" id="STZ01086.1"/>
    </source>
</evidence>
<dbReference type="Gene3D" id="3.40.50.300">
    <property type="entry name" value="P-loop containing nucleotide triphosphate hydrolases"/>
    <property type="match status" value="1"/>
</dbReference>
<dbReference type="SUPFAM" id="SSF52540">
    <property type="entry name" value="P-loop containing nucleoside triphosphate hydrolases"/>
    <property type="match status" value="1"/>
</dbReference>
<dbReference type="EMBL" id="UGQC01000001">
    <property type="protein sequence ID" value="STZ01086.1"/>
    <property type="molecule type" value="Genomic_DNA"/>
</dbReference>
<evidence type="ECO:0000256" key="3">
    <source>
        <dbReference type="ARBA" id="ARBA00022705"/>
    </source>
</evidence>
<dbReference type="GO" id="GO:0006275">
    <property type="term" value="P:regulation of DNA replication"/>
    <property type="evidence" value="ECO:0007669"/>
    <property type="project" value="UniProtKB-UniRule"/>
</dbReference>
<feature type="region of interest" description="Disordered" evidence="12">
    <location>
        <begin position="1"/>
        <end position="22"/>
    </location>
</feature>
<dbReference type="HAMAP" id="MF_00377">
    <property type="entry name" value="DnaA_bact"/>
    <property type="match status" value="1"/>
</dbReference>
<dbReference type="Pfam" id="PF11638">
    <property type="entry name" value="DnaA_N"/>
    <property type="match status" value="1"/>
</dbReference>
<dbReference type="PROSITE" id="PS01008">
    <property type="entry name" value="DNAA"/>
    <property type="match status" value="1"/>
</dbReference>